<sequence>MVKVRTVSGRMPCEIKEKASDIFNLLEPGPSKKPKIGERHRCKKCQKEKKGQKNYSTLPVENPKKQTLQLNRRESTQLARWKSGHLRPLVYKEGAKSFPMCTRCKTEEATPQHLLNCIGKDKRSLYREPRRILELLYEHDLQDLICSFNSQAAPPCDENGFIRPAAVQGQVQGQSKYPPTNQGRVGDTAVPSDLKDCHVCMYCNLIFCNKRELNEHCQTDLHQATIMSDLGREWKFRDPPRGFSTDQYALCAMYSSKGTCTLGQQCSEAHGEEELAEWQERFSYRQMKFQQAKEQRLHGSEYAEQLIESWMQAPNPEKVMKTSIEGVKLHVDSELKVTIASKCTSRDWTFCLGSKAALRQIALLYDVHRAHFSIKEIKRFENEMEKSYPVAPHCQEWFNNEYLSFMEGTEFQYKIKVCGLTLVSATHLARSYHHLFPIDNYEEVPFADVREVCYGCQDVLKEKMVSQCPQCSRIFCLECDVFVHNSLHVSFNTSVFGTFRQSVVFDFGTKPILVQKLCVDVVPVEHMEKLQVKELLLSTTERWDSTNVLIQPFSKNPHSLTDDDYALLSWFPPPNISKFIVTQSVMEPLTKDNYVPRLHDLLYVEEMAHFKLISKYNICGYVTLVDSYLLTHTSLTSKYAQNGELYACLKLSSQISEDFAPGRLILTNCNTALVANPQSVARNKKVYEAMIEDKGKNTIYIRLSSHCVKDLQLRAETEVLLEVQFQLNRLPLCEMHLAVDKLAPIDIIFPEVSQPPVVPPASQRQLGLPLNARLNPKQKEAILAITTDISIHLPPILILGPFGTGKTFTLAESIKQIVSQSNTRVLICTHSNSAADLYIKEHLHPYLSEGHPEARPLRVYYQHRWISTVNEVVLQYCLLSSDGQSSFFVMPTREDVEKHRIIITTLSMSRTLVQLGLKKGFFTHILIDEAAQSMECETILALSLATMGTRIVLTGDHMQLSPEVYSPFAQQRNLHMSLLERLHDLYPTGHPCKILLSQNYRSHRAIINYTSELFYENNLLASDDQPRHSQFYPLSFFTAQGEDLQDINSTAYHNDAEVYEVVDRVRELKESWPAAWGKSDGNISVVTPYYDQVVRIRQVLRKKKITGVSVERVFNVQGKQFRAIVLSTVRTRHTVVNPVNGTDGIKTELDLGFLSNAKLLNTAITRAQSLVAVVGDPVSLCSVGKCRNGADQRLKVMLCGRKLWERFIQIANENNALFGIQWESLRNQLDSLELKKTYTLNPLAPEFFPRNFYQNPAYHTPQPQQQQPQQPPVSQWGAAPAWSQGGGSQQQQTTEYTTPAWPPPAPPPHVNGFPMDKPADQRPFPVEQSKRFLPNSQQQQQQEEFQQERFYQHAPGSNLEQNTKNMGHFVRSPPLALPPGATRSPLRYVPNPLEHQLMAADHFTSQILASKKRNLIRSDHNFAPFPMAASGSELHFPGPIMDTEHMFRQPPHQQQQQQQQQQQISLRNNFVDTHSVEPVNCSPTMPPNDIFEKILIIRRNIPQEYELRTFLDSPFLQLNFYLALQRSQGHEVADKFLKLVDWLRRSTEPSHLYQLCSLVDGYISKEAGPPPHSMRPIAPPAIQRSRMLMQPQMLYEPYHPPHQQQQQQQQQQQHHHHHHLPSKKTDDGDFGSGGNAHPHQWNINETGDKFHVGRNCIDDDKLGEVFNKKLVLRPPPDKHHLPNHFGGEEMEPKPPPQSYPTDLTPPNFNSGGAGGSSYIHSSTLPEDYFHYISNLDHNHHSPIMSNKPPVAPHHSPLPPNDNTPNEAWAANSPSHPTWTPPRPTKPSDSQSHRMTYASVLRAPPTSKNLIKNKVTGGKKVTKDIGSKTKAGTTILAPLCQHCRGRDRSSLVTAEVILDKKHSTLPGKTGCIR</sequence>
<dbReference type="InterPro" id="IPR046349">
    <property type="entry name" value="C1-like_sf"/>
</dbReference>
<dbReference type="SUPFAM" id="SSF52540">
    <property type="entry name" value="P-loop containing nucleoside triphosphate hydrolases"/>
    <property type="match status" value="1"/>
</dbReference>
<dbReference type="InterPro" id="IPR012170">
    <property type="entry name" value="TFIIH_SSL1/p44"/>
</dbReference>
<dbReference type="PANTHER" id="PTHR10887">
    <property type="entry name" value="DNA2/NAM7 HELICASE FAMILY"/>
    <property type="match status" value="1"/>
</dbReference>
<protein>
    <submittedName>
        <fullName evidence="4">HELZ</fullName>
    </submittedName>
</protein>
<name>A0ABY6LR76_9ARAC</name>
<feature type="compositionally biased region" description="Polar residues" evidence="2">
    <location>
        <begin position="1762"/>
        <end position="1777"/>
    </location>
</feature>
<dbReference type="InterPro" id="IPR027417">
    <property type="entry name" value="P-loop_NTPase"/>
</dbReference>
<feature type="region of interest" description="Disordered" evidence="2">
    <location>
        <begin position="1597"/>
        <end position="1646"/>
    </location>
</feature>
<dbReference type="InterPro" id="IPR041677">
    <property type="entry name" value="DNA2/NAM7_AAA_11"/>
</dbReference>
<dbReference type="PROSITE" id="PS50103">
    <property type="entry name" value="ZF_C3H1"/>
    <property type="match status" value="1"/>
</dbReference>
<dbReference type="InterPro" id="IPR013087">
    <property type="entry name" value="Znf_C2H2_type"/>
</dbReference>
<gene>
    <name evidence="4" type="ORF">LAZ67_23002021</name>
</gene>
<feature type="compositionally biased region" description="Basic residues" evidence="2">
    <location>
        <begin position="1613"/>
        <end position="1622"/>
    </location>
</feature>
<dbReference type="SMART" id="SM01047">
    <property type="entry name" value="C1_4"/>
    <property type="match status" value="1"/>
</dbReference>
<dbReference type="PANTHER" id="PTHR10887:SF365">
    <property type="entry name" value="HELICASE WITH ZINC FINGER DOMAIN-RELATED"/>
    <property type="match status" value="1"/>
</dbReference>
<keyword evidence="5" id="KW-1185">Reference proteome</keyword>
<dbReference type="SUPFAM" id="SSF57889">
    <property type="entry name" value="Cysteine-rich domain"/>
    <property type="match status" value="1"/>
</dbReference>
<evidence type="ECO:0000259" key="3">
    <source>
        <dbReference type="PROSITE" id="PS50103"/>
    </source>
</evidence>
<keyword evidence="1" id="KW-0479">Metal-binding</keyword>
<accession>A0ABY6LR76</accession>
<feature type="zinc finger region" description="C3H1-type" evidence="1">
    <location>
        <begin position="245"/>
        <end position="273"/>
    </location>
</feature>
<feature type="compositionally biased region" description="Basic and acidic residues" evidence="2">
    <location>
        <begin position="1675"/>
        <end position="1692"/>
    </location>
</feature>
<organism evidence="4 5">
    <name type="scientific">Cordylochernes scorpioides</name>
    <dbReference type="NCBI Taxonomy" id="51811"/>
    <lineage>
        <taxon>Eukaryota</taxon>
        <taxon>Metazoa</taxon>
        <taxon>Ecdysozoa</taxon>
        <taxon>Arthropoda</taxon>
        <taxon>Chelicerata</taxon>
        <taxon>Arachnida</taxon>
        <taxon>Pseudoscorpiones</taxon>
        <taxon>Cheliferoidea</taxon>
        <taxon>Chernetidae</taxon>
        <taxon>Cordylochernes</taxon>
    </lineage>
</organism>
<dbReference type="CDD" id="cd18808">
    <property type="entry name" value="SF1_C_Upf1"/>
    <property type="match status" value="1"/>
</dbReference>
<feature type="domain" description="C3H1-type" evidence="3">
    <location>
        <begin position="245"/>
        <end position="273"/>
    </location>
</feature>
<dbReference type="InterPro" id="IPR047187">
    <property type="entry name" value="SF1_C_Upf1"/>
</dbReference>
<dbReference type="EMBL" id="CP092885">
    <property type="protein sequence ID" value="UYV83673.1"/>
    <property type="molecule type" value="Genomic_DNA"/>
</dbReference>
<feature type="region of interest" description="Disordered" evidence="2">
    <location>
        <begin position="1251"/>
        <end position="1323"/>
    </location>
</feature>
<feature type="region of interest" description="Disordered" evidence="2">
    <location>
        <begin position="1672"/>
        <end position="1700"/>
    </location>
</feature>
<dbReference type="Gene3D" id="3.40.50.300">
    <property type="entry name" value="P-loop containing nucleotide triphosphate hydrolases"/>
    <property type="match status" value="2"/>
</dbReference>
<dbReference type="InterPro" id="IPR013083">
    <property type="entry name" value="Znf_RING/FYVE/PHD"/>
</dbReference>
<evidence type="ECO:0000313" key="4">
    <source>
        <dbReference type="EMBL" id="UYV83673.1"/>
    </source>
</evidence>
<dbReference type="SMART" id="SM00355">
    <property type="entry name" value="ZnF_C2H2"/>
    <property type="match status" value="2"/>
</dbReference>
<dbReference type="Gene3D" id="3.30.40.10">
    <property type="entry name" value="Zinc/RING finger domain, C3HC4 (zinc finger)"/>
    <property type="match status" value="1"/>
</dbReference>
<dbReference type="Pfam" id="PF13086">
    <property type="entry name" value="AAA_11"/>
    <property type="match status" value="2"/>
</dbReference>
<dbReference type="Pfam" id="PF13087">
    <property type="entry name" value="AAA_12"/>
    <property type="match status" value="1"/>
</dbReference>
<feature type="compositionally biased region" description="Low complexity" evidence="2">
    <location>
        <begin position="1602"/>
        <end position="1612"/>
    </location>
</feature>
<dbReference type="NCBIfam" id="TIGR00622">
    <property type="entry name" value="ssl1"/>
    <property type="match status" value="1"/>
</dbReference>
<evidence type="ECO:0000313" key="5">
    <source>
        <dbReference type="Proteomes" id="UP001235939"/>
    </source>
</evidence>
<dbReference type="InterPro" id="IPR004595">
    <property type="entry name" value="TFIIH_C1-like_dom"/>
</dbReference>
<evidence type="ECO:0000256" key="2">
    <source>
        <dbReference type="SAM" id="MobiDB-lite"/>
    </source>
</evidence>
<evidence type="ECO:0000256" key="1">
    <source>
        <dbReference type="PROSITE-ProRule" id="PRU00723"/>
    </source>
</evidence>
<dbReference type="InterPro" id="IPR041679">
    <property type="entry name" value="DNA2/NAM7-like_C"/>
</dbReference>
<keyword evidence="1" id="KW-0862">Zinc</keyword>
<proteinExistence type="predicted"/>
<keyword evidence="1" id="KW-0863">Zinc-finger</keyword>
<dbReference type="InterPro" id="IPR045055">
    <property type="entry name" value="DNA2/NAM7-like"/>
</dbReference>
<feature type="compositionally biased region" description="Pro residues" evidence="2">
    <location>
        <begin position="1300"/>
        <end position="1309"/>
    </location>
</feature>
<dbReference type="Pfam" id="PF07975">
    <property type="entry name" value="C1_4"/>
    <property type="match status" value="1"/>
</dbReference>
<reference evidence="4 5" key="1">
    <citation type="submission" date="2022-03" db="EMBL/GenBank/DDBJ databases">
        <title>A chromosomal length assembly of Cordylochernes scorpioides.</title>
        <authorList>
            <person name="Zeh D."/>
            <person name="Zeh J."/>
        </authorList>
    </citation>
    <scope>NUCLEOTIDE SEQUENCE [LARGE SCALE GENOMIC DNA]</scope>
    <source>
        <strain evidence="4">IN4F17</strain>
        <tissue evidence="4">Whole Body</tissue>
    </source>
</reference>
<dbReference type="InterPro" id="IPR000571">
    <property type="entry name" value="Znf_CCCH"/>
</dbReference>
<feature type="compositionally biased region" description="Pro residues" evidence="2">
    <location>
        <begin position="1749"/>
        <end position="1761"/>
    </location>
</feature>
<feature type="region of interest" description="Disordered" evidence="2">
    <location>
        <begin position="1740"/>
        <end position="1790"/>
    </location>
</feature>
<dbReference type="Proteomes" id="UP001235939">
    <property type="component" value="Chromosome 23"/>
</dbReference>
<dbReference type="PROSITE" id="PS00028">
    <property type="entry name" value="ZINC_FINGER_C2H2_1"/>
    <property type="match status" value="2"/>
</dbReference>
<feature type="compositionally biased region" description="Low complexity" evidence="2">
    <location>
        <begin position="1275"/>
        <end position="1299"/>
    </location>
</feature>